<reference evidence="1" key="1">
    <citation type="journal article" date="2020" name="Stud. Mycol.">
        <title>101 Dothideomycetes genomes: a test case for predicting lifestyles and emergence of pathogens.</title>
        <authorList>
            <person name="Haridas S."/>
            <person name="Albert R."/>
            <person name="Binder M."/>
            <person name="Bloem J."/>
            <person name="Labutti K."/>
            <person name="Salamov A."/>
            <person name="Andreopoulos B."/>
            <person name="Baker S."/>
            <person name="Barry K."/>
            <person name="Bills G."/>
            <person name="Bluhm B."/>
            <person name="Cannon C."/>
            <person name="Castanera R."/>
            <person name="Culley D."/>
            <person name="Daum C."/>
            <person name="Ezra D."/>
            <person name="Gonzalez J."/>
            <person name="Henrissat B."/>
            <person name="Kuo A."/>
            <person name="Liang C."/>
            <person name="Lipzen A."/>
            <person name="Lutzoni F."/>
            <person name="Magnuson J."/>
            <person name="Mondo S."/>
            <person name="Nolan M."/>
            <person name="Ohm R."/>
            <person name="Pangilinan J."/>
            <person name="Park H.-J."/>
            <person name="Ramirez L."/>
            <person name="Alfaro M."/>
            <person name="Sun H."/>
            <person name="Tritt A."/>
            <person name="Yoshinaga Y."/>
            <person name="Zwiers L.-H."/>
            <person name="Turgeon B."/>
            <person name="Goodwin S."/>
            <person name="Spatafora J."/>
            <person name="Crous P."/>
            <person name="Grigoriev I."/>
        </authorList>
    </citation>
    <scope>NUCLEOTIDE SEQUENCE</scope>
    <source>
        <strain evidence="1">CBS 109.77</strain>
    </source>
</reference>
<sequence length="201" mass="23019">MLVYIEGREHRQCHAHRATRSPAIQHRRRIQSTIFADNLFENHLPYDGNPNGRFSLPDTKRHLCWFCNYRNTPTATQCGKCKAQTPPSRGPNNVEIIYKFLSFGPRADSYHSEIYPRLQATLLGECFNILRNTDRIVVRVGDGTRTSIGIHDPNGVFRCSNRFDSVVENQEWVNDGAILENVCRMTLEPDQETGSPVLNMD</sequence>
<gene>
    <name evidence="1" type="ORF">K505DRAFT_132511</name>
</gene>
<dbReference type="EMBL" id="MU001799">
    <property type="protein sequence ID" value="KAF2797759.1"/>
    <property type="molecule type" value="Genomic_DNA"/>
</dbReference>
<evidence type="ECO:0000313" key="1">
    <source>
        <dbReference type="EMBL" id="KAF2797759.1"/>
    </source>
</evidence>
<dbReference type="AlphaFoldDB" id="A0A6A6XN38"/>
<proteinExistence type="predicted"/>
<protein>
    <submittedName>
        <fullName evidence="1">Uncharacterized protein</fullName>
    </submittedName>
</protein>
<name>A0A6A6XN38_9PLEO</name>
<organism evidence="1 2">
    <name type="scientific">Melanomma pulvis-pyrius CBS 109.77</name>
    <dbReference type="NCBI Taxonomy" id="1314802"/>
    <lineage>
        <taxon>Eukaryota</taxon>
        <taxon>Fungi</taxon>
        <taxon>Dikarya</taxon>
        <taxon>Ascomycota</taxon>
        <taxon>Pezizomycotina</taxon>
        <taxon>Dothideomycetes</taxon>
        <taxon>Pleosporomycetidae</taxon>
        <taxon>Pleosporales</taxon>
        <taxon>Melanommataceae</taxon>
        <taxon>Melanomma</taxon>
    </lineage>
</organism>
<accession>A0A6A6XN38</accession>
<evidence type="ECO:0000313" key="2">
    <source>
        <dbReference type="Proteomes" id="UP000799757"/>
    </source>
</evidence>
<keyword evidence="2" id="KW-1185">Reference proteome</keyword>
<dbReference type="Proteomes" id="UP000799757">
    <property type="component" value="Unassembled WGS sequence"/>
</dbReference>